<dbReference type="InterPro" id="IPR013087">
    <property type="entry name" value="Znf_C2H2_type"/>
</dbReference>
<dbReference type="GO" id="GO:0008270">
    <property type="term" value="F:zinc ion binding"/>
    <property type="evidence" value="ECO:0007669"/>
    <property type="project" value="UniProtKB-KW"/>
</dbReference>
<dbReference type="InterPro" id="IPR021842">
    <property type="entry name" value="DUF3435"/>
</dbReference>
<protein>
    <recommendedName>
        <fullName evidence="3">C2H2-type domain-containing protein</fullName>
    </recommendedName>
</protein>
<feature type="coiled-coil region" evidence="2">
    <location>
        <begin position="465"/>
        <end position="497"/>
    </location>
</feature>
<name>A0AAD9M2K2_9PEZI</name>
<dbReference type="AlphaFoldDB" id="A0AAD9M2K2"/>
<dbReference type="PANTHER" id="PTHR37535">
    <property type="entry name" value="FLUG DOMAIN PROTEIN"/>
    <property type="match status" value="1"/>
</dbReference>
<evidence type="ECO:0000256" key="2">
    <source>
        <dbReference type="SAM" id="Coils"/>
    </source>
</evidence>
<dbReference type="SMART" id="SM00355">
    <property type="entry name" value="ZnF_C2H2"/>
    <property type="match status" value="2"/>
</dbReference>
<proteinExistence type="predicted"/>
<gene>
    <name evidence="4" type="ORF">LX32DRAFT_621656</name>
</gene>
<keyword evidence="1" id="KW-0862">Zinc</keyword>
<evidence type="ECO:0000256" key="1">
    <source>
        <dbReference type="PROSITE-ProRule" id="PRU00042"/>
    </source>
</evidence>
<keyword evidence="2" id="KW-0175">Coiled coil</keyword>
<dbReference type="PROSITE" id="PS00028">
    <property type="entry name" value="ZINC_FINGER_C2H2_1"/>
    <property type="match status" value="1"/>
</dbReference>
<evidence type="ECO:0000259" key="3">
    <source>
        <dbReference type="PROSITE" id="PS50157"/>
    </source>
</evidence>
<dbReference type="Proteomes" id="UP001232148">
    <property type="component" value="Unassembled WGS sequence"/>
</dbReference>
<keyword evidence="5" id="KW-1185">Reference proteome</keyword>
<sequence length="850" mass="97779">MEIPYEGLPQQPISDKARKSRDRAWKLWEESCNNRNIDPCQIWLDLCLEKQQAETYCQKFLKRYIVDSVALCPTIGEGEVEEVQQVKATRTMARLWQDLIEEADERVLNKKRRDNPLSRHQWQLRCPKGDNEKRYPAGRIHQFIKVQLTEEFNLTRKQQFVKRETTSEDIISHLITLWSHAGDIPCDPRTRIWFHLAVILAGLGGFRPGVYLNVKYRDVVLSVVRDPANPHEGRLCAEVTVHHNKKMETAVRQDQSETLTFSITLIPCLTLCFLTNLTIQALLDDAFEAGYQSFEEVLIRPTLENVDYVKLRWKECFEDKPIFPIAQAAFWKWWVTVQRVSGCREPTRPYSARVGAAQELNGALVPSLRNYVMSNSSAVFEKSYLPRQFPRCLASIAFKAKAGDSEDITKVFRDAKLKNDIHAPLYVSAERLRSFEERNDVREQRKKLEVAAKSDPQNGEVQRLRASLNSYLETLKREALKEEREKYFKEADTLRSRGLSTDYLRQTHTGERPKRRFGATADMATAIGEILKQEHNDISQVRVRYAAMVLAYLRSQPTARVFDKDRSDYEPSTAELPSAEPSTTESALYHRCFICYGTFSGHTNLRKHTRDLHRRLGLFDNDFSCPECMRSNQNINIRNGLQGWRDHVKAYHPDTTAPTSSSRVELCLLCDKRCTSGVPMMKHFITQHVEKEKIFATETGFDCNACFRSNNSTVRIQSQSDWYCHVATKHCTEPQTRQNNTECAGRRNGISIDLVIPGEDSHVVGNKHPRADEDTMLEVIWPSKKKWKGPSESPPSDAMFFSTRIDDVASSEDTMVMDPRLVQIQAALRCEEPSWAVGESHVHTEYFQAA</sequence>
<keyword evidence="1" id="KW-0863">Zinc-finger</keyword>
<dbReference type="PROSITE" id="PS50157">
    <property type="entry name" value="ZINC_FINGER_C2H2_2"/>
    <property type="match status" value="1"/>
</dbReference>
<dbReference type="EMBL" id="MU842904">
    <property type="protein sequence ID" value="KAK2026925.1"/>
    <property type="molecule type" value="Genomic_DNA"/>
</dbReference>
<reference evidence="4" key="1">
    <citation type="submission" date="2021-06" db="EMBL/GenBank/DDBJ databases">
        <title>Comparative genomics, transcriptomics and evolutionary studies reveal genomic signatures of adaptation to plant cell wall in hemibiotrophic fungi.</title>
        <authorList>
            <consortium name="DOE Joint Genome Institute"/>
            <person name="Baroncelli R."/>
            <person name="Diaz J.F."/>
            <person name="Benocci T."/>
            <person name="Peng M."/>
            <person name="Battaglia E."/>
            <person name="Haridas S."/>
            <person name="Andreopoulos W."/>
            <person name="Labutti K."/>
            <person name="Pangilinan J."/>
            <person name="Floch G.L."/>
            <person name="Makela M.R."/>
            <person name="Henrissat B."/>
            <person name="Grigoriev I.V."/>
            <person name="Crouch J.A."/>
            <person name="De Vries R.P."/>
            <person name="Sukno S.A."/>
            <person name="Thon M.R."/>
        </authorList>
    </citation>
    <scope>NUCLEOTIDE SEQUENCE</scope>
    <source>
        <strain evidence="4">MAFF235873</strain>
    </source>
</reference>
<comment type="caution">
    <text evidence="4">The sequence shown here is derived from an EMBL/GenBank/DDBJ whole genome shotgun (WGS) entry which is preliminary data.</text>
</comment>
<dbReference type="PANTHER" id="PTHR37535:SF3">
    <property type="entry name" value="FLUG DOMAIN-CONTAINING PROTEIN"/>
    <property type="match status" value="1"/>
</dbReference>
<accession>A0AAD9M2K2</accession>
<feature type="domain" description="C2H2-type" evidence="3">
    <location>
        <begin position="590"/>
        <end position="613"/>
    </location>
</feature>
<dbReference type="Pfam" id="PF11917">
    <property type="entry name" value="DUF3435"/>
    <property type="match status" value="1"/>
</dbReference>
<evidence type="ECO:0000313" key="4">
    <source>
        <dbReference type="EMBL" id="KAK2026925.1"/>
    </source>
</evidence>
<keyword evidence="1" id="KW-0479">Metal-binding</keyword>
<evidence type="ECO:0000313" key="5">
    <source>
        <dbReference type="Proteomes" id="UP001232148"/>
    </source>
</evidence>
<organism evidence="4 5">
    <name type="scientific">Colletotrichum zoysiae</name>
    <dbReference type="NCBI Taxonomy" id="1216348"/>
    <lineage>
        <taxon>Eukaryota</taxon>
        <taxon>Fungi</taxon>
        <taxon>Dikarya</taxon>
        <taxon>Ascomycota</taxon>
        <taxon>Pezizomycotina</taxon>
        <taxon>Sordariomycetes</taxon>
        <taxon>Hypocreomycetidae</taxon>
        <taxon>Glomerellales</taxon>
        <taxon>Glomerellaceae</taxon>
        <taxon>Colletotrichum</taxon>
        <taxon>Colletotrichum graminicola species complex</taxon>
    </lineage>
</organism>